<accession>A0A6C0D712</accession>
<name>A0A6C0D712_9ZZZZ</name>
<reference evidence="1" key="1">
    <citation type="journal article" date="2020" name="Nature">
        <title>Giant virus diversity and host interactions through global metagenomics.</title>
        <authorList>
            <person name="Schulz F."/>
            <person name="Roux S."/>
            <person name="Paez-Espino D."/>
            <person name="Jungbluth S."/>
            <person name="Walsh D.A."/>
            <person name="Denef V.J."/>
            <person name="McMahon K.D."/>
            <person name="Konstantinidis K.T."/>
            <person name="Eloe-Fadrosh E.A."/>
            <person name="Kyrpides N.C."/>
            <person name="Woyke T."/>
        </authorList>
    </citation>
    <scope>NUCLEOTIDE SEQUENCE</scope>
    <source>
        <strain evidence="1">GVMAG-M-3300023174-130</strain>
    </source>
</reference>
<evidence type="ECO:0000313" key="1">
    <source>
        <dbReference type="EMBL" id="QHT12558.1"/>
    </source>
</evidence>
<dbReference type="EMBL" id="MN739548">
    <property type="protein sequence ID" value="QHT12558.1"/>
    <property type="molecule type" value="Genomic_DNA"/>
</dbReference>
<protein>
    <submittedName>
        <fullName evidence="1">Uncharacterized protein</fullName>
    </submittedName>
</protein>
<proteinExistence type="predicted"/>
<organism evidence="1">
    <name type="scientific">viral metagenome</name>
    <dbReference type="NCBI Taxonomy" id="1070528"/>
    <lineage>
        <taxon>unclassified sequences</taxon>
        <taxon>metagenomes</taxon>
        <taxon>organismal metagenomes</taxon>
    </lineage>
</organism>
<dbReference type="AlphaFoldDB" id="A0A6C0D712"/>
<sequence length="272" mass="32421">MNDNQSANVHYSLNNLENYLKTINESASDIINKYYMLISEYLNFIVENIKFKNLNTNYTKFIIKRGFETITHVFTMLLYLSRNLNIAYYHSQKAFYFYVEFIGQISDDKHTFLQLSSRDASIFVYKKTIFEVNNEIRKNITDLSDNDTLKLDFLNIYVTIIQKITYFILEKDYNYLKQIQPNQFEITNNNLSYDDIHIIDNFINNFNYIKNNISFNKCFELTQSFINKYVKSKNGQGNKTILNESIINKFGDQLIEEKINEPTVIFIKWIFS</sequence>